<feature type="region of interest" description="Disordered" evidence="1">
    <location>
        <begin position="68"/>
        <end position="103"/>
    </location>
</feature>
<organism evidence="2 3">
    <name type="scientific">Pomacea canaliculata</name>
    <name type="common">Golden apple snail</name>
    <dbReference type="NCBI Taxonomy" id="400727"/>
    <lineage>
        <taxon>Eukaryota</taxon>
        <taxon>Metazoa</taxon>
        <taxon>Spiralia</taxon>
        <taxon>Lophotrochozoa</taxon>
        <taxon>Mollusca</taxon>
        <taxon>Gastropoda</taxon>
        <taxon>Caenogastropoda</taxon>
        <taxon>Architaenioglossa</taxon>
        <taxon>Ampullarioidea</taxon>
        <taxon>Ampullariidae</taxon>
        <taxon>Pomacea</taxon>
    </lineage>
</organism>
<keyword evidence="3" id="KW-1185">Reference proteome</keyword>
<gene>
    <name evidence="2" type="ORF">C0Q70_15814</name>
</gene>
<evidence type="ECO:0000313" key="2">
    <source>
        <dbReference type="EMBL" id="PVD25314.1"/>
    </source>
</evidence>
<protein>
    <submittedName>
        <fullName evidence="2">Uncharacterized protein</fullName>
    </submittedName>
</protein>
<evidence type="ECO:0000256" key="1">
    <source>
        <dbReference type="SAM" id="MobiDB-lite"/>
    </source>
</evidence>
<proteinExistence type="predicted"/>
<name>A0A2T7NVY1_POMCA</name>
<dbReference type="AlphaFoldDB" id="A0A2T7NVY1"/>
<evidence type="ECO:0000313" key="3">
    <source>
        <dbReference type="Proteomes" id="UP000245119"/>
    </source>
</evidence>
<sequence length="223" mass="24413">MHVVRSGSFCVVPPSQKYDQAVCRVLSGVQGAERVQRLEGTGRLDISSSFSSFSKVLPASVPVEEFNAGASTSPHQQVYRGKGAPARWQRHKNGEREGGSTKRKAMLCQGPCSKYITGSGGKREGYGGQGRGQERWRGVGLFVWRPNDARKQSIENVLWFASPPATSPMLWYLPPTPSLPYTPRSLGLCRRHLATCKLGLEADGRIVFHRCASILKGTGAKRL</sequence>
<comment type="caution">
    <text evidence="2">The sequence shown here is derived from an EMBL/GenBank/DDBJ whole genome shotgun (WGS) entry which is preliminary data.</text>
</comment>
<dbReference type="Proteomes" id="UP000245119">
    <property type="component" value="Linkage Group LG9"/>
</dbReference>
<accession>A0A2T7NVY1</accession>
<reference evidence="2 3" key="1">
    <citation type="submission" date="2018-04" db="EMBL/GenBank/DDBJ databases">
        <title>The genome of golden apple snail Pomacea canaliculata provides insight into stress tolerance and invasive adaptation.</title>
        <authorList>
            <person name="Liu C."/>
            <person name="Liu B."/>
            <person name="Ren Y."/>
            <person name="Zhang Y."/>
            <person name="Wang H."/>
            <person name="Li S."/>
            <person name="Jiang F."/>
            <person name="Yin L."/>
            <person name="Zhang G."/>
            <person name="Qian W."/>
            <person name="Fan W."/>
        </authorList>
    </citation>
    <scope>NUCLEOTIDE SEQUENCE [LARGE SCALE GENOMIC DNA]</scope>
    <source>
        <strain evidence="2">SZHN2017</strain>
        <tissue evidence="2">Muscle</tissue>
    </source>
</reference>
<dbReference type="EMBL" id="PZQS01000009">
    <property type="protein sequence ID" value="PVD25314.1"/>
    <property type="molecule type" value="Genomic_DNA"/>
</dbReference>